<dbReference type="REBASE" id="274539">
    <property type="entry name" value="Csp901ORF3415P"/>
</dbReference>
<dbReference type="Proteomes" id="UP000266301">
    <property type="component" value="Chromosome"/>
</dbReference>
<comment type="catalytic activity">
    <reaction evidence="6">
        <text>a 2'-deoxyadenosine in DNA + S-adenosyl-L-methionine = an N(6)-methyl-2'-deoxyadenosine in DNA + S-adenosyl-L-homocysteine + H(+)</text>
        <dbReference type="Rhea" id="RHEA:15197"/>
        <dbReference type="Rhea" id="RHEA-COMP:12418"/>
        <dbReference type="Rhea" id="RHEA-COMP:12419"/>
        <dbReference type="ChEBI" id="CHEBI:15378"/>
        <dbReference type="ChEBI" id="CHEBI:57856"/>
        <dbReference type="ChEBI" id="CHEBI:59789"/>
        <dbReference type="ChEBI" id="CHEBI:90615"/>
        <dbReference type="ChEBI" id="CHEBI:90616"/>
        <dbReference type="EC" id="2.1.1.72"/>
    </reaction>
</comment>
<sequence>MAKSIEEQIEDWGKKQLSETKYYTKTENINPEIENALKNAPSKSGGKGTNYPDIKLFIETKTMRKIPVMIEVKGTKGSFIKTNDIGEIYNKKKDGTPNFTNINKYAVNGAIHYANAIIENTTSYKEVIAIGLNGYDEPTGRIIELDVYYVSLDNYCIPKKIGAYTDLSFLLPKNIDSFIEEVDKSSLTEEEVEAKAKEFENEIEIKLKKLNQVMQDDLKISVGSRVELVTGMIMAALGVEGKVAPLEIADLKGETGARTNDGHVIINKIDSFLAERNLPQEKKDMIINDLSRVFIYSDLWQTVNGESKLKTVYTSVKNDIMPIFTSAKHLDFTGRLFNVLNAWVDIPDSDKNDVVLTPRYITDLMAKIAQVNKDSYVWDYAVGSAGFLISSMKLMIKDAEERIKSPKELSKKIANIKYQQLLGIEKRSDIYLLAVLNMILMGDGSSNIIHKDSLTEYSGNYEQGVLNGQVYPANVFLLNPPYSAQGKGFIFVEKALNRMSNGKAVILIQENAGSGSGLPYTKRILKHNTLLASIHLADIFRGKAGVQVAIYVFNIGTPHDIHQMVKFIDFSNDGYTRQNRKKSSQETNLKNTDNAIERYEELVNIVLYGKSYLHYFTEDEYIEDTITLNGDDWTFKQHQIIETIPTEDDLRNTVKEYLSWKVSMIIRGNMND</sequence>
<reference evidence="9 10" key="1">
    <citation type="journal article" date="2019" name="Int. J. Syst. Evol. Microbiol.">
        <title>Clostridium fermenticellae sp. nov., isolated from the mud in a fermentation cellar for the production of the Chinese liquor, baijiu.</title>
        <authorList>
            <person name="Xu P.X."/>
            <person name="Chai L.J."/>
            <person name="Qiu T."/>
            <person name="Zhang X.J."/>
            <person name="Lu Z.M."/>
            <person name="Xiao C."/>
            <person name="Wang S.T."/>
            <person name="Shen C.H."/>
            <person name="Shi J.S."/>
            <person name="Xu Z.H."/>
        </authorList>
    </citation>
    <scope>NUCLEOTIDE SEQUENCE [LARGE SCALE GENOMIC DNA]</scope>
    <source>
        <strain evidence="9 10">JN500901</strain>
    </source>
</reference>
<feature type="coiled-coil region" evidence="7">
    <location>
        <begin position="182"/>
        <end position="216"/>
    </location>
</feature>
<dbReference type="GO" id="GO:0032259">
    <property type="term" value="P:methylation"/>
    <property type="evidence" value="ECO:0007669"/>
    <property type="project" value="UniProtKB-KW"/>
</dbReference>
<dbReference type="AlphaFoldDB" id="A0A386H1P8"/>
<dbReference type="SUPFAM" id="SSF53335">
    <property type="entry name" value="S-adenosyl-L-methionine-dependent methyltransferases"/>
    <property type="match status" value="1"/>
</dbReference>
<keyword evidence="4" id="KW-0949">S-adenosyl-L-methionine</keyword>
<dbReference type="EC" id="2.1.1.72" evidence="1"/>
<dbReference type="GO" id="GO:0008170">
    <property type="term" value="F:N-methyltransferase activity"/>
    <property type="evidence" value="ECO:0007669"/>
    <property type="project" value="InterPro"/>
</dbReference>
<dbReference type="GO" id="GO:0009007">
    <property type="term" value="F:site-specific DNA-methyltransferase (adenine-specific) activity"/>
    <property type="evidence" value="ECO:0007669"/>
    <property type="project" value="UniProtKB-EC"/>
</dbReference>
<dbReference type="EMBL" id="CP032416">
    <property type="protein sequence ID" value="AYD39619.1"/>
    <property type="molecule type" value="Genomic_DNA"/>
</dbReference>
<keyword evidence="3" id="KW-0808">Transferase</keyword>
<dbReference type="InterPro" id="IPR051537">
    <property type="entry name" value="DNA_Adenine_Mtase"/>
</dbReference>
<keyword evidence="10" id="KW-1185">Reference proteome</keyword>
<dbReference type="GO" id="GO:0003677">
    <property type="term" value="F:DNA binding"/>
    <property type="evidence" value="ECO:0007669"/>
    <property type="project" value="InterPro"/>
</dbReference>
<dbReference type="Gene3D" id="3.40.50.150">
    <property type="entry name" value="Vaccinia Virus protein VP39"/>
    <property type="match status" value="1"/>
</dbReference>
<keyword evidence="2 9" id="KW-0489">Methyltransferase</keyword>
<name>A0A386H1P8_9CLOT</name>
<evidence type="ECO:0000256" key="7">
    <source>
        <dbReference type="SAM" id="Coils"/>
    </source>
</evidence>
<evidence type="ECO:0000256" key="3">
    <source>
        <dbReference type="ARBA" id="ARBA00022679"/>
    </source>
</evidence>
<keyword evidence="7" id="KW-0175">Coiled coil</keyword>
<evidence type="ECO:0000256" key="2">
    <source>
        <dbReference type="ARBA" id="ARBA00022603"/>
    </source>
</evidence>
<evidence type="ECO:0000256" key="5">
    <source>
        <dbReference type="ARBA" id="ARBA00022747"/>
    </source>
</evidence>
<evidence type="ECO:0000256" key="4">
    <source>
        <dbReference type="ARBA" id="ARBA00022691"/>
    </source>
</evidence>
<organism evidence="9 10">
    <name type="scientific">Clostridium fermenticellae</name>
    <dbReference type="NCBI Taxonomy" id="2068654"/>
    <lineage>
        <taxon>Bacteria</taxon>
        <taxon>Bacillati</taxon>
        <taxon>Bacillota</taxon>
        <taxon>Clostridia</taxon>
        <taxon>Eubacteriales</taxon>
        <taxon>Clostridiaceae</taxon>
        <taxon>Clostridium</taxon>
    </lineage>
</organism>
<accession>A0A386H1P8</accession>
<dbReference type="PANTHER" id="PTHR42933">
    <property type="entry name" value="SLR6095 PROTEIN"/>
    <property type="match status" value="1"/>
</dbReference>
<dbReference type="PANTHER" id="PTHR42933:SF1">
    <property type="entry name" value="SITE-SPECIFIC DNA-METHYLTRANSFERASE (ADENINE-SPECIFIC)"/>
    <property type="match status" value="1"/>
</dbReference>
<gene>
    <name evidence="9" type="ORF">D4Z93_03415</name>
</gene>
<dbReference type="KEGG" id="cfer:D4Z93_03415"/>
<evidence type="ECO:0000259" key="8">
    <source>
        <dbReference type="Pfam" id="PF02384"/>
    </source>
</evidence>
<evidence type="ECO:0000256" key="1">
    <source>
        <dbReference type="ARBA" id="ARBA00011900"/>
    </source>
</evidence>
<proteinExistence type="predicted"/>
<dbReference type="OrthoDB" id="9814572at2"/>
<dbReference type="InterPro" id="IPR029063">
    <property type="entry name" value="SAM-dependent_MTases_sf"/>
</dbReference>
<dbReference type="GO" id="GO:0009307">
    <property type="term" value="P:DNA restriction-modification system"/>
    <property type="evidence" value="ECO:0007669"/>
    <property type="project" value="UniProtKB-KW"/>
</dbReference>
<feature type="domain" description="DNA methylase adenine-specific" evidence="8">
    <location>
        <begin position="355"/>
        <end position="601"/>
    </location>
</feature>
<evidence type="ECO:0000313" key="10">
    <source>
        <dbReference type="Proteomes" id="UP000266301"/>
    </source>
</evidence>
<evidence type="ECO:0000256" key="6">
    <source>
        <dbReference type="ARBA" id="ARBA00047942"/>
    </source>
</evidence>
<dbReference type="RefSeq" id="WP_119970400.1">
    <property type="nucleotide sequence ID" value="NZ_CP032416.1"/>
</dbReference>
<protein>
    <recommendedName>
        <fullName evidence="1">site-specific DNA-methyltransferase (adenine-specific)</fullName>
        <ecNumber evidence="1">2.1.1.72</ecNumber>
    </recommendedName>
</protein>
<dbReference type="InterPro" id="IPR003356">
    <property type="entry name" value="DNA_methylase_A-5"/>
</dbReference>
<keyword evidence="5" id="KW-0680">Restriction system</keyword>
<evidence type="ECO:0000313" key="9">
    <source>
        <dbReference type="EMBL" id="AYD39619.1"/>
    </source>
</evidence>
<dbReference type="Pfam" id="PF02384">
    <property type="entry name" value="N6_Mtase"/>
    <property type="match status" value="1"/>
</dbReference>